<proteinExistence type="predicted"/>
<gene>
    <name evidence="1" type="ORF">ASZ90_013050</name>
</gene>
<protein>
    <submittedName>
        <fullName evidence="1">Uncharacterized protein</fullName>
    </submittedName>
</protein>
<organism evidence="1">
    <name type="scientific">hydrocarbon metagenome</name>
    <dbReference type="NCBI Taxonomy" id="938273"/>
    <lineage>
        <taxon>unclassified sequences</taxon>
        <taxon>metagenomes</taxon>
        <taxon>ecological metagenomes</taxon>
    </lineage>
</organism>
<comment type="caution">
    <text evidence="1">The sequence shown here is derived from an EMBL/GenBank/DDBJ whole genome shotgun (WGS) entry which is preliminary data.</text>
</comment>
<accession>A0A0W8F8T7</accession>
<sequence length="52" mass="6091">MDQKSMVHPSFANITSYRFAPRREVRKRLKRSVGKRIFSREIDLQPVGSAWG</sequence>
<dbReference type="EMBL" id="LNQE01001454">
    <property type="protein sequence ID" value="KUG17265.1"/>
    <property type="molecule type" value="Genomic_DNA"/>
</dbReference>
<evidence type="ECO:0000313" key="1">
    <source>
        <dbReference type="EMBL" id="KUG17265.1"/>
    </source>
</evidence>
<reference evidence="1" key="1">
    <citation type="journal article" date="2015" name="Proc. Natl. Acad. Sci. U.S.A.">
        <title>Networks of energetic and metabolic interactions define dynamics in microbial communities.</title>
        <authorList>
            <person name="Embree M."/>
            <person name="Liu J.K."/>
            <person name="Al-Bassam M.M."/>
            <person name="Zengler K."/>
        </authorList>
    </citation>
    <scope>NUCLEOTIDE SEQUENCE</scope>
</reference>
<name>A0A0W8F8T7_9ZZZZ</name>
<dbReference type="AlphaFoldDB" id="A0A0W8F8T7"/>